<feature type="domain" description="NERD" evidence="2">
    <location>
        <begin position="127"/>
        <end position="165"/>
    </location>
</feature>
<dbReference type="Proteomes" id="UP000317990">
    <property type="component" value="Unassembled WGS sequence"/>
</dbReference>
<name>A0A524RN11_9CHRO</name>
<feature type="transmembrane region" description="Helical" evidence="1">
    <location>
        <begin position="76"/>
        <end position="96"/>
    </location>
</feature>
<sequence>METAGHPMASNGYCRHCNDGKFWNDPMRRNAGSFVRGKMLQLVMLGTAGAGVAIGLSIFPLFYAISDVINEWIGPLWAMVAYFATMVAVLITIWMLDRPSYRWNFENLRKSVKAETYVGQVVEYAITAENCAVAHSVTEIAKVGDIDHIVATPVGIWVIETKYKKVPRKTFSEVLRRIAVNTDAVRKWAPDGTLVRGCLVLAYENENKIKKRNYSFNKEKIIVLNINLLMYNIRSEARAKQSLDERIAKDIWKLGHVTE</sequence>
<evidence type="ECO:0000313" key="3">
    <source>
        <dbReference type="EMBL" id="TGG92145.1"/>
    </source>
</evidence>
<accession>A0A524RN11</accession>
<proteinExistence type="predicted"/>
<evidence type="ECO:0000313" key="4">
    <source>
        <dbReference type="Proteomes" id="UP000317990"/>
    </source>
</evidence>
<evidence type="ECO:0000256" key="1">
    <source>
        <dbReference type="SAM" id="Phobius"/>
    </source>
</evidence>
<dbReference type="AlphaFoldDB" id="A0A524RN11"/>
<evidence type="ECO:0000259" key="2">
    <source>
        <dbReference type="Pfam" id="PF08378"/>
    </source>
</evidence>
<comment type="caution">
    <text evidence="3">The sequence shown here is derived from an EMBL/GenBank/DDBJ whole genome shotgun (WGS) entry which is preliminary data.</text>
</comment>
<keyword evidence="1" id="KW-1133">Transmembrane helix</keyword>
<gene>
    <name evidence="3" type="ORF">ERJ67_06615</name>
</gene>
<protein>
    <submittedName>
        <fullName evidence="3">NERD domain-containing protein</fullName>
    </submittedName>
</protein>
<reference evidence="3 4" key="1">
    <citation type="journal article" date="2019" name="mSystems">
        <title>Life at home and on the roam: Genomic adaptions reflect the dual lifestyle of an intracellular, facultative symbiont.</title>
        <authorList>
            <person name="Burgsdorf I."/>
        </authorList>
    </citation>
    <scope>NUCLEOTIDE SEQUENCE [LARGE SCALE GENOMIC DNA]</scope>
    <source>
        <strain evidence="3">277cV</strain>
    </source>
</reference>
<keyword evidence="1" id="KW-0472">Membrane</keyword>
<dbReference type="EMBL" id="SRMO01000066">
    <property type="protein sequence ID" value="TGG92145.1"/>
    <property type="molecule type" value="Genomic_DNA"/>
</dbReference>
<dbReference type="InterPro" id="IPR011528">
    <property type="entry name" value="NERD"/>
</dbReference>
<feature type="transmembrane region" description="Helical" evidence="1">
    <location>
        <begin position="42"/>
        <end position="64"/>
    </location>
</feature>
<dbReference type="Pfam" id="PF08378">
    <property type="entry name" value="NERD"/>
    <property type="match status" value="1"/>
</dbReference>
<organism evidence="3 4">
    <name type="scientific">Aphanocapsa feldmannii 277cV</name>
    <dbReference type="NCBI Taxonomy" id="2507553"/>
    <lineage>
        <taxon>Bacteria</taxon>
        <taxon>Bacillati</taxon>
        <taxon>Cyanobacteriota</taxon>
        <taxon>Cyanophyceae</taxon>
        <taxon>Oscillatoriophycideae</taxon>
        <taxon>Chroococcales</taxon>
        <taxon>Microcystaceae</taxon>
        <taxon>Aphanocapsa</taxon>
    </lineage>
</organism>
<keyword evidence="1" id="KW-0812">Transmembrane</keyword>